<sequence length="479" mass="51851">MNTHFPHAASRREFLFRSGGGLGGIALNYLLARDARGAEAGPRGAPVVNPLAAKKPHFEPKAKRVIFLFMVGGPSQMDLFDPKPALAKWAGKPLPESTGRPKSQFTTGQEVILPSTRTFKKHGASGAEVSDLMPHLATCADDICFLRSCWCSNTVHAPAMYELHSGRTLMGWPSLGSWVTYGLGSVNENLPAYCVMPQPEGVPEGGAPCWSNAFLPPVYQGTLMRRGPNPIINLQPPADTGAEQNRRQFELVQKLNAAQAGADAELNARTASYELAFKMQRHAPDAVDLAKETEATKKAYGLDEKATADFGTRLLLARRLVERGVRFVTVYSGGGPIVTQWDAHDDVNANHEKMCGHVDRPIAALLKDLKQRGMLRDTLVVWCSEFGRTPNSQGGKGRDHNPLGYTMWLAGGGAKGGATVGTTDEFGLNAVDDLISVNDFHATILHLLGLDHEQLTYRHSGRDERLTDVGGVVVDKALA</sequence>
<evidence type="ECO:0000313" key="2">
    <source>
        <dbReference type="Proteomes" id="UP000245802"/>
    </source>
</evidence>
<dbReference type="EMBL" id="CP025958">
    <property type="protein sequence ID" value="AWM42281.1"/>
    <property type="molecule type" value="Genomic_DNA"/>
</dbReference>
<evidence type="ECO:0000313" key="1">
    <source>
        <dbReference type="EMBL" id="AWM42281.1"/>
    </source>
</evidence>
<dbReference type="AlphaFoldDB" id="A0A2Z3HBE8"/>
<dbReference type="OrthoDB" id="127333at2"/>
<dbReference type="Pfam" id="PF07394">
    <property type="entry name" value="DUF1501"/>
    <property type="match status" value="1"/>
</dbReference>
<organism evidence="1 2">
    <name type="scientific">Gemmata obscuriglobus</name>
    <dbReference type="NCBI Taxonomy" id="114"/>
    <lineage>
        <taxon>Bacteria</taxon>
        <taxon>Pseudomonadati</taxon>
        <taxon>Planctomycetota</taxon>
        <taxon>Planctomycetia</taxon>
        <taxon>Gemmatales</taxon>
        <taxon>Gemmataceae</taxon>
        <taxon>Gemmata</taxon>
    </lineage>
</organism>
<dbReference type="InterPro" id="IPR017850">
    <property type="entry name" value="Alkaline_phosphatase_core_sf"/>
</dbReference>
<proteinExistence type="predicted"/>
<gene>
    <name evidence="1" type="ORF">C1280_16605</name>
</gene>
<reference evidence="1 2" key="1">
    <citation type="submission" date="2018-01" db="EMBL/GenBank/DDBJ databases">
        <title>G. obscuriglobus.</title>
        <authorList>
            <person name="Franke J."/>
            <person name="Blomberg W."/>
            <person name="Selmecki A."/>
        </authorList>
    </citation>
    <scope>NUCLEOTIDE SEQUENCE [LARGE SCALE GENOMIC DNA]</scope>
    <source>
        <strain evidence="1 2">DSM 5831</strain>
    </source>
</reference>
<dbReference type="Gene3D" id="3.40.720.10">
    <property type="entry name" value="Alkaline Phosphatase, subunit A"/>
    <property type="match status" value="1"/>
</dbReference>
<dbReference type="PANTHER" id="PTHR43737">
    <property type="entry name" value="BLL7424 PROTEIN"/>
    <property type="match status" value="1"/>
</dbReference>
<dbReference type="KEGG" id="gog:C1280_16605"/>
<dbReference type="PANTHER" id="PTHR43737:SF1">
    <property type="entry name" value="DUF1501 DOMAIN-CONTAINING PROTEIN"/>
    <property type="match status" value="1"/>
</dbReference>
<dbReference type="Proteomes" id="UP000245802">
    <property type="component" value="Chromosome"/>
</dbReference>
<dbReference type="InterPro" id="IPR010869">
    <property type="entry name" value="DUF1501"/>
</dbReference>
<dbReference type="InterPro" id="IPR006311">
    <property type="entry name" value="TAT_signal"/>
</dbReference>
<accession>A0A2Z3HBE8</accession>
<dbReference type="RefSeq" id="WP_029600847.1">
    <property type="nucleotide sequence ID" value="NZ_CP025958.1"/>
</dbReference>
<dbReference type="PROSITE" id="PS51318">
    <property type="entry name" value="TAT"/>
    <property type="match status" value="1"/>
</dbReference>
<keyword evidence="2" id="KW-1185">Reference proteome</keyword>
<protein>
    <submittedName>
        <fullName evidence="1">DUF1501 domain-containing protein</fullName>
    </submittedName>
</protein>
<name>A0A2Z3HBE8_9BACT</name>
<dbReference type="SUPFAM" id="SSF53649">
    <property type="entry name" value="Alkaline phosphatase-like"/>
    <property type="match status" value="1"/>
</dbReference>